<organism evidence="2 3">
    <name type="scientific">Streptomyces griseoviridis</name>
    <dbReference type="NCBI Taxonomy" id="45398"/>
    <lineage>
        <taxon>Bacteria</taxon>
        <taxon>Bacillati</taxon>
        <taxon>Actinomycetota</taxon>
        <taxon>Actinomycetes</taxon>
        <taxon>Kitasatosporales</taxon>
        <taxon>Streptomycetaceae</taxon>
        <taxon>Streptomyces</taxon>
    </lineage>
</organism>
<reference evidence="2" key="1">
    <citation type="journal article" date="2014" name="Int. J. Syst. Evol. Microbiol.">
        <title>Complete genome sequence of Corynebacterium casei LMG S-19264T (=DSM 44701T), isolated from a smear-ripened cheese.</title>
        <authorList>
            <consortium name="US DOE Joint Genome Institute (JGI-PGF)"/>
            <person name="Walter F."/>
            <person name="Albersmeier A."/>
            <person name="Kalinowski J."/>
            <person name="Ruckert C."/>
        </authorList>
    </citation>
    <scope>NUCLEOTIDE SEQUENCE</scope>
    <source>
        <strain evidence="2">JCM 4234</strain>
    </source>
</reference>
<protein>
    <submittedName>
        <fullName evidence="2">Uncharacterized protein</fullName>
    </submittedName>
</protein>
<evidence type="ECO:0000313" key="3">
    <source>
        <dbReference type="Proteomes" id="UP000653493"/>
    </source>
</evidence>
<comment type="caution">
    <text evidence="2">The sequence shown here is derived from an EMBL/GenBank/DDBJ whole genome shotgun (WGS) entry which is preliminary data.</text>
</comment>
<accession>A0A918GN70</accession>
<reference evidence="2" key="2">
    <citation type="submission" date="2020-09" db="EMBL/GenBank/DDBJ databases">
        <authorList>
            <person name="Sun Q."/>
            <person name="Ohkuma M."/>
        </authorList>
    </citation>
    <scope>NUCLEOTIDE SEQUENCE</scope>
    <source>
        <strain evidence="2">JCM 4234</strain>
    </source>
</reference>
<sequence length="55" mass="5251">MCAVGRLSAPVSGVRAGVRGPDGAPVSEGPVGAAGRAPVVSRGGRPGTPPIPVSY</sequence>
<dbReference type="Proteomes" id="UP000653493">
    <property type="component" value="Unassembled WGS sequence"/>
</dbReference>
<proteinExistence type="predicted"/>
<dbReference type="EMBL" id="BMSL01000013">
    <property type="protein sequence ID" value="GGS48650.1"/>
    <property type="molecule type" value="Genomic_DNA"/>
</dbReference>
<dbReference type="AlphaFoldDB" id="A0A918GN70"/>
<evidence type="ECO:0000256" key="1">
    <source>
        <dbReference type="SAM" id="MobiDB-lite"/>
    </source>
</evidence>
<feature type="region of interest" description="Disordered" evidence="1">
    <location>
        <begin position="1"/>
        <end position="55"/>
    </location>
</feature>
<evidence type="ECO:0000313" key="2">
    <source>
        <dbReference type="EMBL" id="GGS48650.1"/>
    </source>
</evidence>
<name>A0A918GN70_STRGD</name>
<gene>
    <name evidence="2" type="ORF">GCM10010238_42890</name>
</gene>
<keyword evidence="3" id="KW-1185">Reference proteome</keyword>